<dbReference type="AlphaFoldDB" id="A0A937RR23"/>
<proteinExistence type="predicted"/>
<sequence>MGAGLAFWGLAGWGVDRLTGLHNVFLPIGLVLGMGLALYLVIYQATRR</sequence>
<keyword evidence="1" id="KW-0812">Transmembrane</keyword>
<accession>A0A937RR23</accession>
<reference evidence="2" key="1">
    <citation type="submission" date="2020-12" db="EMBL/GenBank/DDBJ databases">
        <title>Genomic characterization of non-nitrogen-fixing Frankia strains.</title>
        <authorList>
            <person name="Carlos-Shanley C."/>
            <person name="Guerra T."/>
            <person name="Hahn D."/>
        </authorList>
    </citation>
    <scope>NUCLEOTIDE SEQUENCE</scope>
    <source>
        <strain evidence="2">CN6</strain>
    </source>
</reference>
<evidence type="ECO:0000256" key="1">
    <source>
        <dbReference type="SAM" id="Phobius"/>
    </source>
</evidence>
<feature type="transmembrane region" description="Helical" evidence="1">
    <location>
        <begin position="24"/>
        <end position="43"/>
    </location>
</feature>
<dbReference type="Proteomes" id="UP000604475">
    <property type="component" value="Unassembled WGS sequence"/>
</dbReference>
<organism evidence="2 3">
    <name type="scientific">Frankia nepalensis</name>
    <dbReference type="NCBI Taxonomy" id="1836974"/>
    <lineage>
        <taxon>Bacteria</taxon>
        <taxon>Bacillati</taxon>
        <taxon>Actinomycetota</taxon>
        <taxon>Actinomycetes</taxon>
        <taxon>Frankiales</taxon>
        <taxon>Frankiaceae</taxon>
        <taxon>Frankia</taxon>
    </lineage>
</organism>
<keyword evidence="3" id="KW-1185">Reference proteome</keyword>
<keyword evidence="1" id="KW-0472">Membrane</keyword>
<dbReference type="EMBL" id="JAEACQ010000248">
    <property type="protein sequence ID" value="MBL7630401.1"/>
    <property type="molecule type" value="Genomic_DNA"/>
</dbReference>
<gene>
    <name evidence="2" type="ORF">I7412_25210</name>
</gene>
<evidence type="ECO:0000313" key="3">
    <source>
        <dbReference type="Proteomes" id="UP000604475"/>
    </source>
</evidence>
<comment type="caution">
    <text evidence="2">The sequence shown here is derived from an EMBL/GenBank/DDBJ whole genome shotgun (WGS) entry which is preliminary data.</text>
</comment>
<evidence type="ECO:0000313" key="2">
    <source>
        <dbReference type="EMBL" id="MBL7630401.1"/>
    </source>
</evidence>
<name>A0A937RR23_9ACTN</name>
<keyword evidence="1" id="KW-1133">Transmembrane helix</keyword>
<protein>
    <submittedName>
        <fullName evidence="2">F0F1-ATPase subunit family protein</fullName>
    </submittedName>
</protein>